<keyword evidence="3" id="KW-1185">Reference proteome</keyword>
<reference evidence="3" key="1">
    <citation type="submission" date="2016-10" db="EMBL/GenBank/DDBJ databases">
        <authorList>
            <person name="Varghese N."/>
            <person name="Submissions S."/>
        </authorList>
    </citation>
    <scope>NUCLEOTIDE SEQUENCE [LARGE SCALE GENOMIC DNA]</scope>
    <source>
        <strain evidence="3">DSM 45413</strain>
    </source>
</reference>
<evidence type="ECO:0000313" key="3">
    <source>
        <dbReference type="Proteomes" id="UP000198960"/>
    </source>
</evidence>
<sequence length="517" mass="54176">MSGSRFAVGVTVVPVDDPAWEPVAELPVDPFRAPEMLPGGRSAADNARWLEQITAAEAMLAGLRVRSVMELAAARPASADRRPGQRGAAAGEVAGPGRLDGVSEFFADELALVLNCSRTAASTLIDACEALWEKLPATLAALDAGTLDWPRARAIAEQLGHRARGVAPAVIAEVEAAVLPGAGELSIRQLIAAVRRELISRDAAASDRRRADAERGCDVTVRPLGDGVSELVARMPAELAAACRRTVDQVAWAAREAGDDRPLGVLRAGALADFVLQPWDDEHAAVTAIVTVEVPLAALTPHGFLAEGGPVPAAFSGPGAVFSRPGAAFSRPGAAFSRPGAAFSRPGAVAEPTGAVDGEPITAAHLRRLLEQLDTLCPGGLRAPAGGRLQYAFSGDAGGLRAVATDEELRRLARRGCPDHPTDPDRAGRECGCPVLGAPAELDRYRPSAHQVRFVRTRDRTCRHPGCANSAGWSDCDHVVPHGEGGATDCANLASRQDVPCTQAEAWKYPKKYDGRL</sequence>
<dbReference type="EMBL" id="FOEE01000005">
    <property type="protein sequence ID" value="SEO83570.1"/>
    <property type="molecule type" value="Genomic_DNA"/>
</dbReference>
<dbReference type="STRING" id="673521.SAMN05660991_01917"/>
<organism evidence="2 3">
    <name type="scientific">Trujillonella endophytica</name>
    <dbReference type="NCBI Taxonomy" id="673521"/>
    <lineage>
        <taxon>Bacteria</taxon>
        <taxon>Bacillati</taxon>
        <taxon>Actinomycetota</taxon>
        <taxon>Actinomycetes</taxon>
        <taxon>Geodermatophilales</taxon>
        <taxon>Geodermatophilaceae</taxon>
        <taxon>Trujillonella</taxon>
    </lineage>
</organism>
<gene>
    <name evidence="2" type="ORF">SAMN05660991_01917</name>
</gene>
<protein>
    <recommendedName>
        <fullName evidence="1">DUF222 domain-containing protein</fullName>
    </recommendedName>
</protein>
<dbReference type="CDD" id="cd00085">
    <property type="entry name" value="HNHc"/>
    <property type="match status" value="1"/>
</dbReference>
<dbReference type="Proteomes" id="UP000198960">
    <property type="component" value="Unassembled WGS sequence"/>
</dbReference>
<evidence type="ECO:0000259" key="1">
    <source>
        <dbReference type="Pfam" id="PF02720"/>
    </source>
</evidence>
<dbReference type="RefSeq" id="WP_091942497.1">
    <property type="nucleotide sequence ID" value="NZ_FOEE01000005.1"/>
</dbReference>
<dbReference type="OrthoDB" id="5197219at2"/>
<dbReference type="AlphaFoldDB" id="A0A1H8SXT4"/>
<feature type="domain" description="DUF222" evidence="1">
    <location>
        <begin position="106"/>
        <end position="303"/>
    </location>
</feature>
<dbReference type="InterPro" id="IPR003615">
    <property type="entry name" value="HNH_nuc"/>
</dbReference>
<evidence type="ECO:0000313" key="2">
    <source>
        <dbReference type="EMBL" id="SEO83570.1"/>
    </source>
</evidence>
<name>A0A1H8SXT4_9ACTN</name>
<dbReference type="InterPro" id="IPR003870">
    <property type="entry name" value="DUF222"/>
</dbReference>
<dbReference type="Pfam" id="PF02720">
    <property type="entry name" value="DUF222"/>
    <property type="match status" value="1"/>
</dbReference>
<accession>A0A1H8SXT4</accession>
<proteinExistence type="predicted"/>